<evidence type="ECO:0000313" key="3">
    <source>
        <dbReference type="Proteomes" id="UP001203607"/>
    </source>
</evidence>
<reference evidence="2 3" key="1">
    <citation type="submission" date="2022-05" db="EMBL/GenBank/DDBJ databases">
        <authorList>
            <person name="Park J.-S."/>
        </authorList>
    </citation>
    <scope>NUCLEOTIDE SEQUENCE [LARGE SCALE GENOMIC DNA]</scope>
    <source>
        <strain evidence="2 3">2012CJ35-5</strain>
    </source>
</reference>
<feature type="transmembrane region" description="Helical" evidence="1">
    <location>
        <begin position="12"/>
        <end position="29"/>
    </location>
</feature>
<keyword evidence="1" id="KW-1133">Transmembrane helix</keyword>
<evidence type="ECO:0000256" key="1">
    <source>
        <dbReference type="SAM" id="Phobius"/>
    </source>
</evidence>
<evidence type="ECO:0000313" key="2">
    <source>
        <dbReference type="EMBL" id="MCL6272596.1"/>
    </source>
</evidence>
<protein>
    <submittedName>
        <fullName evidence="2">Uncharacterized protein</fullName>
    </submittedName>
</protein>
<feature type="transmembrane region" description="Helical" evidence="1">
    <location>
        <begin position="167"/>
        <end position="189"/>
    </location>
</feature>
<comment type="caution">
    <text evidence="2">The sequence shown here is derived from an EMBL/GenBank/DDBJ whole genome shotgun (WGS) entry which is preliminary data.</text>
</comment>
<keyword evidence="1" id="KW-0472">Membrane</keyword>
<feature type="transmembrane region" description="Helical" evidence="1">
    <location>
        <begin position="131"/>
        <end position="151"/>
    </location>
</feature>
<gene>
    <name evidence="2" type="ORF">M3P19_01180</name>
</gene>
<dbReference type="EMBL" id="JAMFMA010000001">
    <property type="protein sequence ID" value="MCL6272596.1"/>
    <property type="molecule type" value="Genomic_DNA"/>
</dbReference>
<name>A0ABT0PMX6_9FLAO</name>
<organism evidence="2 3">
    <name type="scientific">Flagellimonas spongiicola</name>
    <dbReference type="NCBI Taxonomy" id="2942208"/>
    <lineage>
        <taxon>Bacteria</taxon>
        <taxon>Pseudomonadati</taxon>
        <taxon>Bacteroidota</taxon>
        <taxon>Flavobacteriia</taxon>
        <taxon>Flavobacteriales</taxon>
        <taxon>Flavobacteriaceae</taxon>
        <taxon>Flagellimonas</taxon>
    </lineage>
</organism>
<dbReference type="RefSeq" id="WP_249655782.1">
    <property type="nucleotide sequence ID" value="NZ_JAMFMA010000001.1"/>
</dbReference>
<feature type="transmembrane region" description="Helical" evidence="1">
    <location>
        <begin position="106"/>
        <end position="125"/>
    </location>
</feature>
<dbReference type="Proteomes" id="UP001203607">
    <property type="component" value="Unassembled WGS sequence"/>
</dbReference>
<proteinExistence type="predicted"/>
<accession>A0ABT0PMX6</accession>
<sequence length="229" mass="28052">MSPELKNFLTDNYNIVLYLLTWFIAMYRYRSYFDTVLRFFPVFIMYTFMTELLGYFVKNYEEFQFFSDSRYTWHNVIIYNIYSVISFLFFYYIYWKVLKNPVHRKWLKYGSLLSASSYVVSLFFQDPFHVNLYYADLVASLVLLMAIWMYFKEKKAEDNPYPQKRNLLFWISWGLAIFHIFFPFIFIAAYDAPRIYTMYNLHHLLMILIVVMYALFIIGFLLGQRKAFR</sequence>
<keyword evidence="1" id="KW-0812">Transmembrane</keyword>
<feature type="transmembrane region" description="Helical" evidence="1">
    <location>
        <begin position="201"/>
        <end position="223"/>
    </location>
</feature>
<keyword evidence="3" id="KW-1185">Reference proteome</keyword>
<feature type="transmembrane region" description="Helical" evidence="1">
    <location>
        <begin position="36"/>
        <end position="57"/>
    </location>
</feature>
<feature type="transmembrane region" description="Helical" evidence="1">
    <location>
        <begin position="77"/>
        <end position="94"/>
    </location>
</feature>